<name>A0ABS7G0S4_9ACTN</name>
<comment type="caution">
    <text evidence="4">The sequence shown here is derived from an EMBL/GenBank/DDBJ whole genome shotgun (WGS) entry which is preliminary data.</text>
</comment>
<dbReference type="PANTHER" id="PTHR11895:SF7">
    <property type="entry name" value="GLUTAMYL-TRNA(GLN) AMIDOTRANSFERASE SUBUNIT A, MITOCHONDRIAL"/>
    <property type="match status" value="1"/>
</dbReference>
<protein>
    <submittedName>
        <fullName evidence="4">Amidase</fullName>
    </submittedName>
</protein>
<feature type="domain" description="Amidase" evidence="3">
    <location>
        <begin position="26"/>
        <end position="430"/>
    </location>
</feature>
<keyword evidence="5" id="KW-1185">Reference proteome</keyword>
<dbReference type="PROSITE" id="PS00571">
    <property type="entry name" value="AMIDASES"/>
    <property type="match status" value="1"/>
</dbReference>
<evidence type="ECO:0000256" key="2">
    <source>
        <dbReference type="SAM" id="MobiDB-lite"/>
    </source>
</evidence>
<dbReference type="PANTHER" id="PTHR11895">
    <property type="entry name" value="TRANSAMIDASE"/>
    <property type="match status" value="1"/>
</dbReference>
<evidence type="ECO:0000313" key="4">
    <source>
        <dbReference type="EMBL" id="MBW8485469.1"/>
    </source>
</evidence>
<sequence>MGEWTGRTAADIAAAVRGGKATAVQVVREHLDRIAALDGGLGAFVRVRPERALAEAAEVDARADRADLPLAGVPVAIKDNVPVAGEPMRAGSAATDDVPRPADHPVVARLRAAGAVVVGLTNLPELGIYPFTDNGYGIARNPWDTARTAGGSSGGSAAAVAAGLVPVAHGNDGAGSIRIPAANCGLFGIKPGTGVVPAELGADSWDAMAENGPLATTVEDAALVLSVMAGDPSLAAPGPADGLRVALSVRPPVAGVAVRADLRAAVREAGKALVAGGHSVHRDDPDYPVWAGLAVMARWLVLPGAEAEALLGDPRLEPRTRRHARAGRAAARVRPPRPDDRARFQEAVAPLFDRHDVLVMPTLARRAPRARRNDSSWLRSIALSAAYAPMTAAWNLAGYPAATVPMGIGASGLPLSVQLVAAPGGEASLLALAAELERTRPWPRHAPAFTP</sequence>
<dbReference type="InterPro" id="IPR023631">
    <property type="entry name" value="Amidase_dom"/>
</dbReference>
<evidence type="ECO:0000256" key="1">
    <source>
        <dbReference type="ARBA" id="ARBA00009199"/>
    </source>
</evidence>
<reference evidence="4 5" key="1">
    <citation type="submission" date="2021-07" db="EMBL/GenBank/DDBJ databases">
        <title>Actinomadura sp. PM05-2 isolated from lichen.</title>
        <authorList>
            <person name="Somphong A."/>
            <person name="Phongsopitanun W."/>
            <person name="Tanasupawat S."/>
            <person name="Peongsungnone V."/>
        </authorList>
    </citation>
    <scope>NUCLEOTIDE SEQUENCE [LARGE SCALE GENOMIC DNA]</scope>
    <source>
        <strain evidence="4 5">PM05-2</strain>
    </source>
</reference>
<accession>A0ABS7G0S4</accession>
<dbReference type="Proteomes" id="UP000774570">
    <property type="component" value="Unassembled WGS sequence"/>
</dbReference>
<organism evidence="4 5">
    <name type="scientific">Actinomadura parmotrematis</name>
    <dbReference type="NCBI Taxonomy" id="2864039"/>
    <lineage>
        <taxon>Bacteria</taxon>
        <taxon>Bacillati</taxon>
        <taxon>Actinomycetota</taxon>
        <taxon>Actinomycetes</taxon>
        <taxon>Streptosporangiales</taxon>
        <taxon>Thermomonosporaceae</taxon>
        <taxon>Actinomadura</taxon>
    </lineage>
</organism>
<evidence type="ECO:0000259" key="3">
    <source>
        <dbReference type="Pfam" id="PF01425"/>
    </source>
</evidence>
<feature type="region of interest" description="Disordered" evidence="2">
    <location>
        <begin position="321"/>
        <end position="340"/>
    </location>
</feature>
<dbReference type="Pfam" id="PF01425">
    <property type="entry name" value="Amidase"/>
    <property type="match status" value="1"/>
</dbReference>
<dbReference type="InterPro" id="IPR036928">
    <property type="entry name" value="AS_sf"/>
</dbReference>
<dbReference type="EMBL" id="JAIBOA010000016">
    <property type="protein sequence ID" value="MBW8485469.1"/>
    <property type="molecule type" value="Genomic_DNA"/>
</dbReference>
<dbReference type="SUPFAM" id="SSF75304">
    <property type="entry name" value="Amidase signature (AS) enzymes"/>
    <property type="match status" value="1"/>
</dbReference>
<evidence type="ECO:0000313" key="5">
    <source>
        <dbReference type="Proteomes" id="UP000774570"/>
    </source>
</evidence>
<dbReference type="InterPro" id="IPR000120">
    <property type="entry name" value="Amidase"/>
</dbReference>
<gene>
    <name evidence="4" type="ORF">K1Y72_24025</name>
</gene>
<proteinExistence type="inferred from homology"/>
<dbReference type="Gene3D" id="3.90.1300.10">
    <property type="entry name" value="Amidase signature (AS) domain"/>
    <property type="match status" value="1"/>
</dbReference>
<dbReference type="InterPro" id="IPR020556">
    <property type="entry name" value="Amidase_CS"/>
</dbReference>
<dbReference type="RefSeq" id="WP_220168697.1">
    <property type="nucleotide sequence ID" value="NZ_JAIBOA010000016.1"/>
</dbReference>
<comment type="similarity">
    <text evidence="1">Belongs to the amidase family.</text>
</comment>